<keyword evidence="7 9" id="KW-0057">Aromatic amino acid biosynthesis</keyword>
<protein>
    <recommendedName>
        <fullName evidence="9">Indole-3-glycerol phosphate synthase</fullName>
        <shortName evidence="9">IGPS</shortName>
        <ecNumber evidence="9">4.1.1.48</ecNumber>
    </recommendedName>
</protein>
<evidence type="ECO:0000256" key="2">
    <source>
        <dbReference type="ARBA" id="ARBA00004696"/>
    </source>
</evidence>
<evidence type="ECO:0000256" key="8">
    <source>
        <dbReference type="ARBA" id="ARBA00023239"/>
    </source>
</evidence>
<keyword evidence="8 9" id="KW-0456">Lyase</keyword>
<keyword evidence="4 9" id="KW-0028">Amino-acid biosynthesis</keyword>
<evidence type="ECO:0000256" key="5">
    <source>
        <dbReference type="ARBA" id="ARBA00022793"/>
    </source>
</evidence>
<dbReference type="GO" id="GO:0000162">
    <property type="term" value="P:L-tryptophan biosynthetic process"/>
    <property type="evidence" value="ECO:0007669"/>
    <property type="project" value="UniProtKB-UniRule"/>
</dbReference>
<evidence type="ECO:0000259" key="10">
    <source>
        <dbReference type="Pfam" id="PF00218"/>
    </source>
</evidence>
<dbReference type="PANTHER" id="PTHR22854">
    <property type="entry name" value="TRYPTOPHAN BIOSYNTHESIS PROTEIN"/>
    <property type="match status" value="1"/>
</dbReference>
<dbReference type="GO" id="GO:0004640">
    <property type="term" value="F:phosphoribosylanthranilate isomerase activity"/>
    <property type="evidence" value="ECO:0007669"/>
    <property type="project" value="TreeGrafter"/>
</dbReference>
<dbReference type="InterPro" id="IPR013798">
    <property type="entry name" value="Indole-3-glycerol_P_synth_dom"/>
</dbReference>
<comment type="caution">
    <text evidence="11">The sequence shown here is derived from an EMBL/GenBank/DDBJ whole genome shotgun (WGS) entry which is preliminary data.</text>
</comment>
<evidence type="ECO:0000313" key="12">
    <source>
        <dbReference type="Proteomes" id="UP000824134"/>
    </source>
</evidence>
<dbReference type="NCBIfam" id="NF001377">
    <property type="entry name" value="PRK00278.2-4"/>
    <property type="match status" value="1"/>
</dbReference>
<reference evidence="11" key="1">
    <citation type="journal article" date="2021" name="PeerJ">
        <title>Extensive microbial diversity within the chicken gut microbiome revealed by metagenomics and culture.</title>
        <authorList>
            <person name="Gilroy R."/>
            <person name="Ravi A."/>
            <person name="Getino M."/>
            <person name="Pursley I."/>
            <person name="Horton D.L."/>
            <person name="Alikhan N.F."/>
            <person name="Baker D."/>
            <person name="Gharbi K."/>
            <person name="Hall N."/>
            <person name="Watson M."/>
            <person name="Adriaenssens E.M."/>
            <person name="Foster-Nyarko E."/>
            <person name="Jarju S."/>
            <person name="Secka A."/>
            <person name="Antonio M."/>
            <person name="Oren A."/>
            <person name="Chaudhuri R.R."/>
            <person name="La Ragione R."/>
            <person name="Hildebrand F."/>
            <person name="Pallen M.J."/>
        </authorList>
    </citation>
    <scope>NUCLEOTIDE SEQUENCE</scope>
    <source>
        <strain evidence="11">ChiHjej12B11-9195</strain>
    </source>
</reference>
<evidence type="ECO:0000313" key="11">
    <source>
        <dbReference type="EMBL" id="HIY94711.1"/>
    </source>
</evidence>
<dbReference type="FunFam" id="3.20.20.70:FF:000024">
    <property type="entry name" value="Indole-3-glycerol phosphate synthase"/>
    <property type="match status" value="1"/>
</dbReference>
<dbReference type="EMBL" id="DXCN01000032">
    <property type="protein sequence ID" value="HIY94711.1"/>
    <property type="molecule type" value="Genomic_DNA"/>
</dbReference>
<comment type="catalytic activity">
    <reaction evidence="1 9">
        <text>1-(2-carboxyphenylamino)-1-deoxy-D-ribulose 5-phosphate + H(+) = (1S,2R)-1-C-(indol-3-yl)glycerol 3-phosphate + CO2 + H2O</text>
        <dbReference type="Rhea" id="RHEA:23476"/>
        <dbReference type="ChEBI" id="CHEBI:15377"/>
        <dbReference type="ChEBI" id="CHEBI:15378"/>
        <dbReference type="ChEBI" id="CHEBI:16526"/>
        <dbReference type="ChEBI" id="CHEBI:58613"/>
        <dbReference type="ChEBI" id="CHEBI:58866"/>
        <dbReference type="EC" id="4.1.1.48"/>
    </reaction>
</comment>
<comment type="pathway">
    <text evidence="2 9">Amino-acid biosynthesis; L-tryptophan biosynthesis; L-tryptophan from chorismate: step 4/5.</text>
</comment>
<dbReference type="Pfam" id="PF00218">
    <property type="entry name" value="IGPS"/>
    <property type="match status" value="1"/>
</dbReference>
<dbReference type="InterPro" id="IPR011060">
    <property type="entry name" value="RibuloseP-bd_barrel"/>
</dbReference>
<dbReference type="NCBIfam" id="NF001369">
    <property type="entry name" value="PRK00278.1-1"/>
    <property type="match status" value="1"/>
</dbReference>
<proteinExistence type="inferred from homology"/>
<evidence type="ECO:0000256" key="9">
    <source>
        <dbReference type="HAMAP-Rule" id="MF_00134"/>
    </source>
</evidence>
<gene>
    <name evidence="9 11" type="primary">trpC</name>
    <name evidence="11" type="ORF">H9821_03465</name>
</gene>
<evidence type="ECO:0000256" key="6">
    <source>
        <dbReference type="ARBA" id="ARBA00022822"/>
    </source>
</evidence>
<evidence type="ECO:0000256" key="3">
    <source>
        <dbReference type="ARBA" id="ARBA00008737"/>
    </source>
</evidence>
<dbReference type="Gene3D" id="3.20.20.70">
    <property type="entry name" value="Aldolase class I"/>
    <property type="match status" value="1"/>
</dbReference>
<reference evidence="11" key="2">
    <citation type="submission" date="2021-04" db="EMBL/GenBank/DDBJ databases">
        <authorList>
            <person name="Gilroy R."/>
        </authorList>
    </citation>
    <scope>NUCLEOTIDE SEQUENCE</scope>
    <source>
        <strain evidence="11">ChiHjej12B11-9195</strain>
    </source>
</reference>
<evidence type="ECO:0000256" key="1">
    <source>
        <dbReference type="ARBA" id="ARBA00001633"/>
    </source>
</evidence>
<comment type="similarity">
    <text evidence="3 9">Belongs to the TrpC family.</text>
</comment>
<accession>A0A9D2CQM5</accession>
<keyword evidence="5 9" id="KW-0210">Decarboxylase</keyword>
<dbReference type="InterPro" id="IPR001468">
    <property type="entry name" value="Indole-3-GlycerolPSynthase_CS"/>
</dbReference>
<dbReference type="HAMAP" id="MF_00134_A">
    <property type="entry name" value="IGPS_A"/>
    <property type="match status" value="1"/>
</dbReference>
<dbReference type="AlphaFoldDB" id="A0A9D2CQM5"/>
<evidence type="ECO:0000256" key="7">
    <source>
        <dbReference type="ARBA" id="ARBA00023141"/>
    </source>
</evidence>
<name>A0A9D2CQM5_9MICC</name>
<dbReference type="PROSITE" id="PS00614">
    <property type="entry name" value="IGPS"/>
    <property type="match status" value="1"/>
</dbReference>
<feature type="domain" description="Indole-3-glycerol phosphate synthase" evidence="10">
    <location>
        <begin position="4"/>
        <end position="256"/>
    </location>
</feature>
<evidence type="ECO:0000256" key="4">
    <source>
        <dbReference type="ARBA" id="ARBA00022605"/>
    </source>
</evidence>
<dbReference type="EC" id="4.1.1.48" evidence="9"/>
<dbReference type="CDD" id="cd00331">
    <property type="entry name" value="IGPS"/>
    <property type="match status" value="1"/>
</dbReference>
<dbReference type="Proteomes" id="UP000824134">
    <property type="component" value="Unassembled WGS sequence"/>
</dbReference>
<dbReference type="GO" id="GO:0004425">
    <property type="term" value="F:indole-3-glycerol-phosphate synthase activity"/>
    <property type="evidence" value="ECO:0007669"/>
    <property type="project" value="UniProtKB-UniRule"/>
</dbReference>
<dbReference type="InterPro" id="IPR045186">
    <property type="entry name" value="Indole-3-glycerol_P_synth"/>
</dbReference>
<organism evidence="11 12">
    <name type="scientific">Candidatus Rothia avicola</name>
    <dbReference type="NCBI Taxonomy" id="2840478"/>
    <lineage>
        <taxon>Bacteria</taxon>
        <taxon>Bacillati</taxon>
        <taxon>Actinomycetota</taxon>
        <taxon>Actinomycetes</taxon>
        <taxon>Micrococcales</taxon>
        <taxon>Micrococcaceae</taxon>
        <taxon>Rothia</taxon>
    </lineage>
</organism>
<dbReference type="InterPro" id="IPR013785">
    <property type="entry name" value="Aldolase_TIM"/>
</dbReference>
<sequence length="275" mass="29079">MTVLDDIILGVREDLETRRAALPLEELKQRAAAQAPALDALAALRGAEVGSVEIISEVKRSSPSKGALSDIPDPAQLAAAYQAGGAAAISVLTEERRFKGTLADLDAVRAAVSIPVLRKDFTVDEYQIWEARAHGADLVLLIVAALDDDTLRRFLDLTHELGMNALVETHTPEEIERAVAVGARIVGVNVRNLKTLEVDNANFSKLAPLLPADAVIVAESGVASPEDVADYASHGAKAVLVGEALVKSGTPTETLRDFRAAGAQARQTWLGSQPA</sequence>
<keyword evidence="6 9" id="KW-0822">Tryptophan biosynthesis</keyword>
<dbReference type="SUPFAM" id="SSF51366">
    <property type="entry name" value="Ribulose-phoshate binding barrel"/>
    <property type="match status" value="1"/>
</dbReference>
<dbReference type="PANTHER" id="PTHR22854:SF2">
    <property type="entry name" value="INDOLE-3-GLYCEROL-PHOSPHATE SYNTHASE"/>
    <property type="match status" value="1"/>
</dbReference>
<dbReference type="HAMAP" id="MF_00134_B">
    <property type="entry name" value="IGPS_B"/>
    <property type="match status" value="1"/>
</dbReference>